<dbReference type="OrthoDB" id="8875898at2759"/>
<comment type="similarity">
    <text evidence="9">Belongs to the connexin family.</text>
</comment>
<evidence type="ECO:0000256" key="8">
    <source>
        <dbReference type="ARBA" id="ARBA00023136"/>
    </source>
</evidence>
<evidence type="ECO:0000259" key="12">
    <source>
        <dbReference type="SMART" id="SM00037"/>
    </source>
</evidence>
<reference evidence="14" key="2">
    <citation type="submission" date="2025-08" db="UniProtKB">
        <authorList>
            <consortium name="Ensembl"/>
        </authorList>
    </citation>
    <scope>IDENTIFICATION</scope>
</reference>
<protein>
    <recommendedName>
        <fullName evidence="9">Gap junction protein</fullName>
    </recommendedName>
</protein>
<feature type="region of interest" description="Disordered" evidence="10">
    <location>
        <begin position="151"/>
        <end position="173"/>
    </location>
</feature>
<reference evidence="14" key="3">
    <citation type="submission" date="2025-09" db="UniProtKB">
        <authorList>
            <consortium name="Ensembl"/>
        </authorList>
    </citation>
    <scope>IDENTIFICATION</scope>
</reference>
<evidence type="ECO:0000313" key="15">
    <source>
        <dbReference type="Proteomes" id="UP001501920"/>
    </source>
</evidence>
<dbReference type="InterPro" id="IPR019570">
    <property type="entry name" value="Connexin_CCC"/>
</dbReference>
<dbReference type="PANTHER" id="PTHR11984">
    <property type="entry name" value="CONNEXIN"/>
    <property type="match status" value="1"/>
</dbReference>
<keyword evidence="15" id="KW-1185">Reference proteome</keyword>
<keyword evidence="4 9" id="KW-0812">Transmembrane</keyword>
<dbReference type="PRINTS" id="PR00206">
    <property type="entry name" value="CONNEXIN"/>
</dbReference>
<dbReference type="GO" id="GO:0005922">
    <property type="term" value="C:connexin complex"/>
    <property type="evidence" value="ECO:0007669"/>
    <property type="project" value="InterPro"/>
</dbReference>
<keyword evidence="5 9" id="KW-0303">Gap junction</keyword>
<comment type="function">
    <text evidence="9">One gap junction consists of a cluster of closely packed pairs of transmembrane channels, the connexons, through which materials of low MW diffuse from one cell to a neighboring cell.</text>
</comment>
<keyword evidence="3" id="KW-1003">Cell membrane</keyword>
<evidence type="ECO:0000256" key="5">
    <source>
        <dbReference type="ARBA" id="ARBA00022868"/>
    </source>
</evidence>
<comment type="subunit">
    <text evidence="9">A connexon is composed of a hexamer of connexins.</text>
</comment>
<evidence type="ECO:0000313" key="14">
    <source>
        <dbReference type="Ensembl" id="ENSPNAP00000026128.1"/>
    </source>
</evidence>
<dbReference type="GO" id="GO:0005243">
    <property type="term" value="F:gap junction channel activity"/>
    <property type="evidence" value="ECO:0007669"/>
    <property type="project" value="TreeGrafter"/>
</dbReference>
<dbReference type="AlphaFoldDB" id="A0A3B4DRN0"/>
<feature type="transmembrane region" description="Helical" evidence="11">
    <location>
        <begin position="76"/>
        <end position="96"/>
    </location>
</feature>
<evidence type="ECO:0000256" key="11">
    <source>
        <dbReference type="SAM" id="Phobius"/>
    </source>
</evidence>
<dbReference type="SMART" id="SM01089">
    <property type="entry name" value="Connexin_CCC"/>
    <property type="match status" value="1"/>
</dbReference>
<dbReference type="Pfam" id="PF00029">
    <property type="entry name" value="Connexin"/>
    <property type="match status" value="1"/>
</dbReference>
<evidence type="ECO:0000256" key="7">
    <source>
        <dbReference type="ARBA" id="ARBA00022989"/>
    </source>
</evidence>
<reference evidence="14 15" key="1">
    <citation type="submission" date="2020-10" db="EMBL/GenBank/DDBJ databases">
        <title>Pygocentrus nattereri (red-bellied piranha) genome, fPygNat1, primary haplotype.</title>
        <authorList>
            <person name="Myers G."/>
            <person name="Meyer A."/>
            <person name="Karagic N."/>
            <person name="Pippel M."/>
            <person name="Winkler S."/>
            <person name="Tracey A."/>
            <person name="Wood J."/>
            <person name="Formenti G."/>
            <person name="Howe K."/>
            <person name="Fedrigo O."/>
            <person name="Jarvis E.D."/>
        </authorList>
    </citation>
    <scope>NUCLEOTIDE SEQUENCE [LARGE SCALE GENOMIC DNA]</scope>
</reference>
<proteinExistence type="inferred from homology"/>
<evidence type="ECO:0000259" key="13">
    <source>
        <dbReference type="SMART" id="SM01089"/>
    </source>
</evidence>
<dbReference type="InterPro" id="IPR017990">
    <property type="entry name" value="Connexin_CS"/>
</dbReference>
<gene>
    <name evidence="14" type="primary">GJC1</name>
</gene>
<dbReference type="PROSITE" id="PS00408">
    <property type="entry name" value="CONNEXINS_2"/>
    <property type="match status" value="1"/>
</dbReference>
<evidence type="ECO:0000256" key="2">
    <source>
        <dbReference type="ARBA" id="ARBA00004651"/>
    </source>
</evidence>
<feature type="compositionally biased region" description="Basic and acidic residues" evidence="10">
    <location>
        <begin position="442"/>
        <end position="452"/>
    </location>
</feature>
<dbReference type="PANTHER" id="PTHR11984:SF6">
    <property type="entry name" value="GAP JUNCTION GAMMA-1 PROTEIN"/>
    <property type="match status" value="1"/>
</dbReference>
<dbReference type="InterPro" id="IPR000500">
    <property type="entry name" value="Connexin"/>
</dbReference>
<feature type="compositionally biased region" description="Polar residues" evidence="10">
    <location>
        <begin position="404"/>
        <end position="418"/>
    </location>
</feature>
<accession>A0A3B4DRN0</accession>
<keyword evidence="8 11" id="KW-0472">Membrane</keyword>
<dbReference type="GO" id="GO:0007267">
    <property type="term" value="P:cell-cell signaling"/>
    <property type="evidence" value="ECO:0007669"/>
    <property type="project" value="TreeGrafter"/>
</dbReference>
<evidence type="ECO:0000256" key="3">
    <source>
        <dbReference type="ARBA" id="ARBA00022475"/>
    </source>
</evidence>
<dbReference type="GeneTree" id="ENSGT01150000286949"/>
<evidence type="ECO:0000256" key="6">
    <source>
        <dbReference type="ARBA" id="ARBA00022949"/>
    </source>
</evidence>
<dbReference type="OMA" id="TKFVCNT"/>
<dbReference type="Gene3D" id="1.20.1440.80">
    <property type="entry name" value="Gap junction channel protein cysteine-rich domain"/>
    <property type="match status" value="1"/>
</dbReference>
<evidence type="ECO:0000256" key="4">
    <source>
        <dbReference type="ARBA" id="ARBA00022692"/>
    </source>
</evidence>
<feature type="compositionally biased region" description="Gly residues" evidence="10">
    <location>
        <begin position="157"/>
        <end position="168"/>
    </location>
</feature>
<dbReference type="STRING" id="42514.ENSPNAP00000026128"/>
<feature type="transmembrane region" description="Helical" evidence="11">
    <location>
        <begin position="21"/>
        <end position="40"/>
    </location>
</feature>
<dbReference type="InterPro" id="IPR013092">
    <property type="entry name" value="Connexin_N"/>
</dbReference>
<keyword evidence="6" id="KW-0965">Cell junction</keyword>
<feature type="domain" description="Connexin N-terminal" evidence="12">
    <location>
        <begin position="42"/>
        <end position="75"/>
    </location>
</feature>
<dbReference type="PROSITE" id="PS00407">
    <property type="entry name" value="CONNEXINS_1"/>
    <property type="match status" value="1"/>
</dbReference>
<evidence type="ECO:0000256" key="10">
    <source>
        <dbReference type="SAM" id="MobiDB-lite"/>
    </source>
</evidence>
<feature type="transmembrane region" description="Helical" evidence="11">
    <location>
        <begin position="241"/>
        <end position="259"/>
    </location>
</feature>
<dbReference type="SMART" id="SM00037">
    <property type="entry name" value="CNX"/>
    <property type="match status" value="1"/>
</dbReference>
<evidence type="ECO:0000256" key="1">
    <source>
        <dbReference type="ARBA" id="ARBA00004610"/>
    </source>
</evidence>
<dbReference type="InterPro" id="IPR038359">
    <property type="entry name" value="Connexin_N_sf"/>
</dbReference>
<sequence>MSWSFLTRLLEEIHNHSTFVGKIWLTVLIVFRIVLTAVGGESIYYDEQSKFVCNTAQPGCENVCYDTFAPLSHVRFWVFQIILVATPSLMYLGYAVNKIARLEEGKESVIASQCKNRKLYPRRRQHRGLEEVEEDQQEDPMIYEAAEVESRSDGAPQGCGGPNAGGTIGKTRHDGRQRIQRDGLMRVYVLQLFARSALEVGFLVGQYALYGFAMPARYVCSVTPCPQKVDCFVSRPTEKTIFLLIMYGVTVLCLLLNIWEMLHLGVGTMLDLVFSRRVSGQDEDECQLTPLTGPPGMPVSEAGGGSAGYGSYPFSWNSVPPSAPPGYNILMKPESIPFTELSSNAKMACKQNRANIAQEEELRGQYGSTEKNFLQSSSSSALHREIQQAQERLEAAMLAYGQQQQSQCRHASKLQGNRKQQDRSKSKRGGSRGDLRSSSSGRSDEVKPSVWI</sequence>
<dbReference type="Proteomes" id="UP001501920">
    <property type="component" value="Chromosome 13"/>
</dbReference>
<dbReference type="Ensembl" id="ENSPNAT00000005885.2">
    <property type="protein sequence ID" value="ENSPNAP00000026128.1"/>
    <property type="gene ID" value="ENSPNAG00000011392.2"/>
</dbReference>
<evidence type="ECO:0000256" key="9">
    <source>
        <dbReference type="RuleBase" id="RU000630"/>
    </source>
</evidence>
<feature type="region of interest" description="Disordered" evidence="10">
    <location>
        <begin position="404"/>
        <end position="452"/>
    </location>
</feature>
<keyword evidence="7 11" id="KW-1133">Transmembrane helix</keyword>
<name>A0A3B4DRN0_PYGNA</name>
<organism evidence="14 15">
    <name type="scientific">Pygocentrus nattereri</name>
    <name type="common">Red-bellied piranha</name>
    <dbReference type="NCBI Taxonomy" id="42514"/>
    <lineage>
        <taxon>Eukaryota</taxon>
        <taxon>Metazoa</taxon>
        <taxon>Chordata</taxon>
        <taxon>Craniata</taxon>
        <taxon>Vertebrata</taxon>
        <taxon>Euteleostomi</taxon>
        <taxon>Actinopterygii</taxon>
        <taxon>Neopterygii</taxon>
        <taxon>Teleostei</taxon>
        <taxon>Ostariophysi</taxon>
        <taxon>Characiformes</taxon>
        <taxon>Characoidei</taxon>
        <taxon>Pygocentrus</taxon>
    </lineage>
</organism>
<comment type="subcellular location">
    <subcellularLocation>
        <location evidence="1">Cell junction</location>
        <location evidence="1">Gap junction</location>
    </subcellularLocation>
    <subcellularLocation>
        <location evidence="2 9">Cell membrane</location>
        <topology evidence="2 9">Multi-pass membrane protein</topology>
    </subcellularLocation>
</comment>
<feature type="domain" description="Connexin cysteine-rich" evidence="13">
    <location>
        <begin position="198"/>
        <end position="264"/>
    </location>
</feature>